<dbReference type="GO" id="GO:0045275">
    <property type="term" value="C:respiratory chain complex III"/>
    <property type="evidence" value="ECO:0007669"/>
    <property type="project" value="InterPro"/>
</dbReference>
<evidence type="ECO:0000313" key="15">
    <source>
        <dbReference type="EMBL" id="KDR21558.1"/>
    </source>
</evidence>
<dbReference type="InParanoid" id="A0A067REU5"/>
<evidence type="ECO:0000256" key="9">
    <source>
        <dbReference type="ARBA" id="ARBA00023136"/>
    </source>
</evidence>
<evidence type="ECO:0000256" key="2">
    <source>
        <dbReference type="ARBA" id="ARBA00008554"/>
    </source>
</evidence>
<dbReference type="SUPFAM" id="SSF81524">
    <property type="entry name" value="14 kDa protein of cytochrome bc1 complex (Ubiquinol-cytochrome c reductase)"/>
    <property type="match status" value="1"/>
</dbReference>
<dbReference type="InterPro" id="IPR036544">
    <property type="entry name" value="QCR7_sf"/>
</dbReference>
<evidence type="ECO:0000256" key="10">
    <source>
        <dbReference type="ARBA" id="ARBA00031021"/>
    </source>
</evidence>
<keyword evidence="8" id="KW-0496">Mitochondrion</keyword>
<dbReference type="EMBL" id="KK852549">
    <property type="protein sequence ID" value="KDR21558.1"/>
    <property type="molecule type" value="Genomic_DNA"/>
</dbReference>
<dbReference type="Proteomes" id="UP000027135">
    <property type="component" value="Unassembled WGS sequence"/>
</dbReference>
<name>A0A067REU5_ZOONE</name>
<keyword evidence="7" id="KW-0249">Electron transport</keyword>
<evidence type="ECO:0000256" key="5">
    <source>
        <dbReference type="ARBA" id="ARBA00022660"/>
    </source>
</evidence>
<evidence type="ECO:0000256" key="11">
    <source>
        <dbReference type="ARBA" id="ARBA00031684"/>
    </source>
</evidence>
<evidence type="ECO:0000256" key="3">
    <source>
        <dbReference type="ARBA" id="ARBA00016323"/>
    </source>
</evidence>
<dbReference type="STRING" id="136037.A0A067REU5"/>
<dbReference type="PANTHER" id="PTHR12022:SF0">
    <property type="entry name" value="CYTOCHROME B-C1 COMPLEX SUBUNIT 7"/>
    <property type="match status" value="1"/>
</dbReference>
<keyword evidence="4" id="KW-0813">Transport</keyword>
<reference evidence="15 16" key="1">
    <citation type="journal article" date="2014" name="Nat. Commun.">
        <title>Molecular traces of alternative social organization in a termite genome.</title>
        <authorList>
            <person name="Terrapon N."/>
            <person name="Li C."/>
            <person name="Robertson H.M."/>
            <person name="Ji L."/>
            <person name="Meng X."/>
            <person name="Booth W."/>
            <person name="Chen Z."/>
            <person name="Childers C.P."/>
            <person name="Glastad K.M."/>
            <person name="Gokhale K."/>
            <person name="Gowin J."/>
            <person name="Gronenberg W."/>
            <person name="Hermansen R.A."/>
            <person name="Hu H."/>
            <person name="Hunt B.G."/>
            <person name="Huylmans A.K."/>
            <person name="Khalil S.M."/>
            <person name="Mitchell R.D."/>
            <person name="Munoz-Torres M.C."/>
            <person name="Mustard J.A."/>
            <person name="Pan H."/>
            <person name="Reese J.T."/>
            <person name="Scharf M.E."/>
            <person name="Sun F."/>
            <person name="Vogel H."/>
            <person name="Xiao J."/>
            <person name="Yang W."/>
            <person name="Yang Z."/>
            <person name="Yang Z."/>
            <person name="Zhou J."/>
            <person name="Zhu J."/>
            <person name="Brent C.S."/>
            <person name="Elsik C.G."/>
            <person name="Goodisman M.A."/>
            <person name="Liberles D.A."/>
            <person name="Roe R.M."/>
            <person name="Vargo E.L."/>
            <person name="Vilcinskas A."/>
            <person name="Wang J."/>
            <person name="Bornberg-Bauer E."/>
            <person name="Korb J."/>
            <person name="Zhang G."/>
            <person name="Liebig J."/>
        </authorList>
    </citation>
    <scope>NUCLEOTIDE SEQUENCE [LARGE SCALE GENOMIC DNA]</scope>
    <source>
        <tissue evidence="15">Whole organism</tissue>
    </source>
</reference>
<dbReference type="AlphaFoldDB" id="A0A067REU5"/>
<accession>A0A067REU5</accession>
<evidence type="ECO:0000256" key="7">
    <source>
        <dbReference type="ARBA" id="ARBA00022982"/>
    </source>
</evidence>
<sequence>MTLGMYCTAITTIASTAPNVSENCIDEIQGLMLVMLVSCVTYGKIKSKQIVRLEKGKVKMAVSSKAPGFSIALRKWAYNLSGFNKYGLHHDDCYDEADPDVKEALRRLPEHLVDERNFRIIRAMQLSLQKIILPKEEWVKFEEDNKYLQPYIEEAARERQEKEEWNKKY</sequence>
<dbReference type="FunFam" id="1.10.1090.10:FF:000001">
    <property type="entry name" value="Cytochrome b-c1 complex subunit 7"/>
    <property type="match status" value="1"/>
</dbReference>
<keyword evidence="5" id="KW-0679">Respiratory chain</keyword>
<evidence type="ECO:0000256" key="12">
    <source>
        <dbReference type="ARBA" id="ARBA00032927"/>
    </source>
</evidence>
<evidence type="ECO:0000256" key="8">
    <source>
        <dbReference type="ARBA" id="ARBA00023128"/>
    </source>
</evidence>
<evidence type="ECO:0000256" key="6">
    <source>
        <dbReference type="ARBA" id="ARBA00022792"/>
    </source>
</evidence>
<evidence type="ECO:0000313" key="16">
    <source>
        <dbReference type="Proteomes" id="UP000027135"/>
    </source>
</evidence>
<evidence type="ECO:0000256" key="4">
    <source>
        <dbReference type="ARBA" id="ARBA00022448"/>
    </source>
</evidence>
<dbReference type="FunCoup" id="A0A067REU5">
    <property type="interactions" value="488"/>
</dbReference>
<dbReference type="eggNOG" id="KOG3440">
    <property type="taxonomic scope" value="Eukaryota"/>
</dbReference>
<dbReference type="PANTHER" id="PTHR12022">
    <property type="entry name" value="UBIQUINOL-CYTOCHROME C REDUCTASE COMPLEX 14 KD PROTEIN"/>
    <property type="match status" value="1"/>
</dbReference>
<evidence type="ECO:0000256" key="1">
    <source>
        <dbReference type="ARBA" id="ARBA00004443"/>
    </source>
</evidence>
<keyword evidence="6" id="KW-0999">Mitochondrion inner membrane</keyword>
<dbReference type="Pfam" id="PF02271">
    <property type="entry name" value="UCR_14kD"/>
    <property type="match status" value="1"/>
</dbReference>
<dbReference type="GO" id="GO:0005743">
    <property type="term" value="C:mitochondrial inner membrane"/>
    <property type="evidence" value="ECO:0007669"/>
    <property type="project" value="UniProtKB-SubCell"/>
</dbReference>
<proteinExistence type="inferred from homology"/>
<keyword evidence="16" id="KW-1185">Reference proteome</keyword>
<organism evidence="15 16">
    <name type="scientific">Zootermopsis nevadensis</name>
    <name type="common">Dampwood termite</name>
    <dbReference type="NCBI Taxonomy" id="136037"/>
    <lineage>
        <taxon>Eukaryota</taxon>
        <taxon>Metazoa</taxon>
        <taxon>Ecdysozoa</taxon>
        <taxon>Arthropoda</taxon>
        <taxon>Hexapoda</taxon>
        <taxon>Insecta</taxon>
        <taxon>Pterygota</taxon>
        <taxon>Neoptera</taxon>
        <taxon>Polyneoptera</taxon>
        <taxon>Dictyoptera</taxon>
        <taxon>Blattodea</taxon>
        <taxon>Blattoidea</taxon>
        <taxon>Termitoidae</taxon>
        <taxon>Termopsidae</taxon>
        <taxon>Zootermopsis</taxon>
    </lineage>
</organism>
<evidence type="ECO:0000256" key="14">
    <source>
        <dbReference type="ARBA" id="ARBA00046393"/>
    </source>
</evidence>
<comment type="subunit">
    <text evidence="14">Component of the ubiquinol-cytochrome c oxidoreductase (cytochrome b-c1 complex, complex III, CIII), a multisubunit enzyme composed of 11 subunits. The complex is composed of 3 respiratory subunits cytochrome b, cytochrome c1 and Rieske protein UQCRFS1, 2 core protein subunits UQCRC1/QCR1 and UQCRC2/QCR2, and 6 low-molecular weight protein subunits UQCRH/QCR6, UQCRB/QCR7, UQCRQ/QCR8, UQCR10/QCR9, UQCR11/QCR10 and subunit 9, the cleavage product of Rieske protein UQCRFS1. The complex exists as an obligatory dimer and forms supercomplexes (SCs) in the inner mitochondrial membrane with NADH-ubiquinone oxidoreductase (complex I, CI) and cytochrome c oxidase (complex IV, CIV), resulting in different assemblies (supercomplex SCI(1)III(2)IV(1) and megacomplex MCI(2)III(2)IV(2)).</text>
</comment>
<comment type="similarity">
    <text evidence="2">Belongs to the UQCRB/QCR7 family.</text>
</comment>
<comment type="subunit">
    <text evidence="13">Component of the ubiquinol-cytochrome c oxidoreductase (cytochrome b-c1 complex, complex III, CIII), a multisubunit enzyme composed of 3 respiratory subunits cytochrome b, cytochrome c1 and Rieske protein, 2 core protein subunits, and additional low-molecular weight protein subunits. The complex exists as an obligatory dimer and forms supercomplexes (SCs) in the inner mitochondrial membrane with cytochrome c oxidase (complex IV, CIV).</text>
</comment>
<gene>
    <name evidence="15" type="ORF">L798_01712</name>
</gene>
<dbReference type="InterPro" id="IPR003197">
    <property type="entry name" value="QCR7"/>
</dbReference>
<keyword evidence="9" id="KW-0472">Membrane</keyword>
<evidence type="ECO:0000256" key="13">
    <source>
        <dbReference type="ARBA" id="ARBA00038521"/>
    </source>
</evidence>
<dbReference type="GO" id="GO:0006122">
    <property type="term" value="P:mitochondrial electron transport, ubiquinol to cytochrome c"/>
    <property type="evidence" value="ECO:0007669"/>
    <property type="project" value="InterPro"/>
</dbReference>
<protein>
    <recommendedName>
        <fullName evidence="3">Cytochrome b-c1 complex subunit 7</fullName>
    </recommendedName>
    <alternativeName>
        <fullName evidence="11">Complex III subunit 7</fullName>
    </alternativeName>
    <alternativeName>
        <fullName evidence="10">Complex III subunit VII</fullName>
    </alternativeName>
    <alternativeName>
        <fullName evidence="12">Ubiquinol-cytochrome c reductase complex 14 kDa protein</fullName>
    </alternativeName>
</protein>
<dbReference type="Gene3D" id="1.10.1090.10">
    <property type="entry name" value="Cytochrome b-c1 complex subunit 7"/>
    <property type="match status" value="1"/>
</dbReference>
<comment type="subcellular location">
    <subcellularLocation>
        <location evidence="1">Mitochondrion inner membrane</location>
        <topology evidence="1">Peripheral membrane protein</topology>
        <orientation evidence="1">Matrix side</orientation>
    </subcellularLocation>
</comment>